<feature type="domain" description="Histidine kinase/HSP90-like ATPase" evidence="2">
    <location>
        <begin position="6"/>
        <end position="114"/>
    </location>
</feature>
<dbReference type="InterPro" id="IPR036890">
    <property type="entry name" value="HATPase_C_sf"/>
</dbReference>
<dbReference type="CDD" id="cd16936">
    <property type="entry name" value="HATPase_RsbW-like"/>
    <property type="match status" value="1"/>
</dbReference>
<dbReference type="InterPro" id="IPR003594">
    <property type="entry name" value="HATPase_dom"/>
</dbReference>
<organism evidence="3 4">
    <name type="scientific">Phytomonospora endophytica</name>
    <dbReference type="NCBI Taxonomy" id="714109"/>
    <lineage>
        <taxon>Bacteria</taxon>
        <taxon>Bacillati</taxon>
        <taxon>Actinomycetota</taxon>
        <taxon>Actinomycetes</taxon>
        <taxon>Micromonosporales</taxon>
        <taxon>Micromonosporaceae</taxon>
        <taxon>Phytomonospora</taxon>
    </lineage>
</organism>
<evidence type="ECO:0000256" key="1">
    <source>
        <dbReference type="ARBA" id="ARBA00022527"/>
    </source>
</evidence>
<protein>
    <submittedName>
        <fullName evidence="3">Anti-sigma regulatory factor (Ser/Thr protein kinase)</fullName>
    </submittedName>
</protein>
<reference evidence="3 4" key="1">
    <citation type="submission" date="2020-08" db="EMBL/GenBank/DDBJ databases">
        <title>Genomic Encyclopedia of Type Strains, Phase IV (KMG-IV): sequencing the most valuable type-strain genomes for metagenomic binning, comparative biology and taxonomic classification.</title>
        <authorList>
            <person name="Goeker M."/>
        </authorList>
    </citation>
    <scope>NUCLEOTIDE SEQUENCE [LARGE SCALE GENOMIC DNA]</scope>
    <source>
        <strain evidence="3 4">YIM 65646</strain>
    </source>
</reference>
<dbReference type="Proteomes" id="UP000548476">
    <property type="component" value="Unassembled WGS sequence"/>
</dbReference>
<sequence>MAHHARSAALVRRWLAEQLNGLSSELVADATMVGTELVANAIRHATPLPGGVVSVGCEVTDTHIEISVTDGGADTTPEPRKATMEDVDGRGLTIVDALAQRWGVRTGIDGQSVWAWLGPVRAALTGGPGVGSAA</sequence>
<dbReference type="Pfam" id="PF13581">
    <property type="entry name" value="HATPase_c_2"/>
    <property type="match status" value="1"/>
</dbReference>
<keyword evidence="4" id="KW-1185">Reference proteome</keyword>
<keyword evidence="1" id="KW-0418">Kinase</keyword>
<evidence type="ECO:0000259" key="2">
    <source>
        <dbReference type="Pfam" id="PF13581"/>
    </source>
</evidence>
<evidence type="ECO:0000313" key="4">
    <source>
        <dbReference type="Proteomes" id="UP000548476"/>
    </source>
</evidence>
<dbReference type="PANTHER" id="PTHR35526:SF3">
    <property type="entry name" value="ANTI-SIGMA-F FACTOR RSBW"/>
    <property type="match status" value="1"/>
</dbReference>
<accession>A0A841FY33</accession>
<gene>
    <name evidence="3" type="ORF">HNR73_006150</name>
</gene>
<name>A0A841FY33_9ACTN</name>
<keyword evidence="1" id="KW-0723">Serine/threonine-protein kinase</keyword>
<dbReference type="SUPFAM" id="SSF55874">
    <property type="entry name" value="ATPase domain of HSP90 chaperone/DNA topoisomerase II/histidine kinase"/>
    <property type="match status" value="1"/>
</dbReference>
<evidence type="ECO:0000313" key="3">
    <source>
        <dbReference type="EMBL" id="MBB6038267.1"/>
    </source>
</evidence>
<dbReference type="PANTHER" id="PTHR35526">
    <property type="entry name" value="ANTI-SIGMA-F FACTOR RSBW-RELATED"/>
    <property type="match status" value="1"/>
</dbReference>
<dbReference type="AlphaFoldDB" id="A0A841FY33"/>
<dbReference type="EMBL" id="JACHGT010000016">
    <property type="protein sequence ID" value="MBB6038267.1"/>
    <property type="molecule type" value="Genomic_DNA"/>
</dbReference>
<keyword evidence="1" id="KW-0808">Transferase</keyword>
<comment type="caution">
    <text evidence="3">The sequence shown here is derived from an EMBL/GenBank/DDBJ whole genome shotgun (WGS) entry which is preliminary data.</text>
</comment>
<dbReference type="GO" id="GO:0004674">
    <property type="term" value="F:protein serine/threonine kinase activity"/>
    <property type="evidence" value="ECO:0007669"/>
    <property type="project" value="UniProtKB-KW"/>
</dbReference>
<dbReference type="Gene3D" id="3.30.565.10">
    <property type="entry name" value="Histidine kinase-like ATPase, C-terminal domain"/>
    <property type="match status" value="1"/>
</dbReference>
<proteinExistence type="predicted"/>
<dbReference type="InterPro" id="IPR050267">
    <property type="entry name" value="Anti-sigma-factor_SerPK"/>
</dbReference>